<dbReference type="PANTHER" id="PTHR21385:SF0">
    <property type="entry name" value="RE51073P"/>
    <property type="match status" value="1"/>
</dbReference>
<evidence type="ECO:0000256" key="2">
    <source>
        <dbReference type="SAM" id="Phobius"/>
    </source>
</evidence>
<organism evidence="3">
    <name type="scientific">Mantoniella antarctica</name>
    <dbReference type="NCBI Taxonomy" id="81844"/>
    <lineage>
        <taxon>Eukaryota</taxon>
        <taxon>Viridiplantae</taxon>
        <taxon>Chlorophyta</taxon>
        <taxon>Mamiellophyceae</taxon>
        <taxon>Mamiellales</taxon>
        <taxon>Mamiellaceae</taxon>
        <taxon>Mantoniella</taxon>
    </lineage>
</organism>
<dbReference type="AlphaFoldDB" id="A0A7S0T4L3"/>
<feature type="compositionally biased region" description="Pro residues" evidence="1">
    <location>
        <begin position="38"/>
        <end position="58"/>
    </location>
</feature>
<keyword evidence="2" id="KW-1133">Transmembrane helix</keyword>
<feature type="transmembrane region" description="Helical" evidence="2">
    <location>
        <begin position="272"/>
        <end position="296"/>
    </location>
</feature>
<reference evidence="3" key="1">
    <citation type="submission" date="2021-01" db="EMBL/GenBank/DDBJ databases">
        <authorList>
            <person name="Corre E."/>
            <person name="Pelletier E."/>
            <person name="Niang G."/>
            <person name="Scheremetjew M."/>
            <person name="Finn R."/>
            <person name="Kale V."/>
            <person name="Holt S."/>
            <person name="Cochrane G."/>
            <person name="Meng A."/>
            <person name="Brown T."/>
            <person name="Cohen L."/>
        </authorList>
    </citation>
    <scope>NUCLEOTIDE SEQUENCE</scope>
    <source>
        <strain evidence="3">SL-175</strain>
    </source>
</reference>
<feature type="region of interest" description="Disordered" evidence="1">
    <location>
        <begin position="33"/>
        <end position="71"/>
    </location>
</feature>
<keyword evidence="2" id="KW-0472">Membrane</keyword>
<dbReference type="PANTHER" id="PTHR21385">
    <property type="entry name" value="ZINC FINGER PROTEIN-RELATED"/>
    <property type="match status" value="1"/>
</dbReference>
<accession>A0A7S0T4L3</accession>
<keyword evidence="2" id="KW-0812">Transmembrane</keyword>
<evidence type="ECO:0000256" key="1">
    <source>
        <dbReference type="SAM" id="MobiDB-lite"/>
    </source>
</evidence>
<protein>
    <submittedName>
        <fullName evidence="3">Uncharacterized protein</fullName>
    </submittedName>
</protein>
<dbReference type="EMBL" id="HBFC01038099">
    <property type="protein sequence ID" value="CAD8723401.1"/>
    <property type="molecule type" value="Transcribed_RNA"/>
</dbReference>
<name>A0A7S0T4L3_9CHLO</name>
<evidence type="ECO:0000313" key="3">
    <source>
        <dbReference type="EMBL" id="CAD8723401.1"/>
    </source>
</evidence>
<sequence>MAPPSSVPADFLRAVVVFQLAVLGHHARSGVAAAAVGHPPPTAPIAPPTPPPTPPPRHPSPKATTPACSRERSRHARGVLDEFFYPVVVDKNRFTLPLNCPFDRAQDMYLEHERHKEQVRRTQWKSLYSDKVFRSEYYVDKHMDSRHIDKIPAGADVCLADYCEVLQCDEHQAYKHPEVRRKIGAARQARCSEEKLKGVRHFCEVLMNRCFPTGGGSHSGGGDAHGGGEDADPAAVQLHEYFVRHHCELLTCEGTQRMFHLMRGHHAEFHQGAYITMLAVLVVLLGLYYLAIYCWTKDLRRTRDLRRARKETAATRLAGWFARLSKAWPLSLVFGGGRRRKHKAY</sequence>
<gene>
    <name evidence="3" type="ORF">MANT1106_LOCUS22617</name>
</gene>
<proteinExistence type="predicted"/>